<name>A0A0D0CFS3_9AGAR</name>
<dbReference type="EMBL" id="KN834824">
    <property type="protein sequence ID" value="KIK53808.1"/>
    <property type="molecule type" value="Genomic_DNA"/>
</dbReference>
<evidence type="ECO:0000313" key="3">
    <source>
        <dbReference type="Proteomes" id="UP000053593"/>
    </source>
</evidence>
<dbReference type="OrthoDB" id="5598737at2759"/>
<gene>
    <name evidence="2" type="ORF">GYMLUDRAFT_250129</name>
</gene>
<accession>A0A0D0CFS3</accession>
<dbReference type="Proteomes" id="UP000053593">
    <property type="component" value="Unassembled WGS sequence"/>
</dbReference>
<sequence length="347" mass="39579">MSLPLERTESPLPLPSLRSTDFKLEPIFHPGRQVSKHQELGIPSPQKRPQTWLYPSARQEGKVPKHKCQGDLEGLPTTDSVYTGALEEESRDPRTTDEADDIEVQPEGMDIESADDFWRYAEAVQYECVGFVQLHLGLFAVERWAKEQGQGNLVQFEGDKSCPSCGDFPDSIIWDGVSIAFGRKHVNNELSPPTVICKDAQERLIKSVPWQEWLQDAILRKKLQNWLIDGGLDSDQKNYEAGLNAQLEHAKILQLELYPWLNSLCPHLRDMFGWRLGHGAIQNNKWGPQKEYLALFQILAAEESTMQMMAQSTLHQVKIFLHNPNQYMLQDLLAVPALYTILKLEHL</sequence>
<keyword evidence="3" id="KW-1185">Reference proteome</keyword>
<protein>
    <submittedName>
        <fullName evidence="2">Uncharacterized protein</fullName>
    </submittedName>
</protein>
<dbReference type="AlphaFoldDB" id="A0A0D0CFS3"/>
<organism evidence="2 3">
    <name type="scientific">Collybiopsis luxurians FD-317 M1</name>
    <dbReference type="NCBI Taxonomy" id="944289"/>
    <lineage>
        <taxon>Eukaryota</taxon>
        <taxon>Fungi</taxon>
        <taxon>Dikarya</taxon>
        <taxon>Basidiomycota</taxon>
        <taxon>Agaricomycotina</taxon>
        <taxon>Agaricomycetes</taxon>
        <taxon>Agaricomycetidae</taxon>
        <taxon>Agaricales</taxon>
        <taxon>Marasmiineae</taxon>
        <taxon>Omphalotaceae</taxon>
        <taxon>Collybiopsis</taxon>
        <taxon>Collybiopsis luxurians</taxon>
    </lineage>
</organism>
<dbReference type="HOGENOM" id="CLU_799393_0_0_1"/>
<proteinExistence type="predicted"/>
<reference evidence="2 3" key="1">
    <citation type="submission" date="2014-04" db="EMBL/GenBank/DDBJ databases">
        <title>Evolutionary Origins and Diversification of the Mycorrhizal Mutualists.</title>
        <authorList>
            <consortium name="DOE Joint Genome Institute"/>
            <consortium name="Mycorrhizal Genomics Consortium"/>
            <person name="Kohler A."/>
            <person name="Kuo A."/>
            <person name="Nagy L.G."/>
            <person name="Floudas D."/>
            <person name="Copeland A."/>
            <person name="Barry K.W."/>
            <person name="Cichocki N."/>
            <person name="Veneault-Fourrey C."/>
            <person name="LaButti K."/>
            <person name="Lindquist E.A."/>
            <person name="Lipzen A."/>
            <person name="Lundell T."/>
            <person name="Morin E."/>
            <person name="Murat C."/>
            <person name="Riley R."/>
            <person name="Ohm R."/>
            <person name="Sun H."/>
            <person name="Tunlid A."/>
            <person name="Henrissat B."/>
            <person name="Grigoriev I.V."/>
            <person name="Hibbett D.S."/>
            <person name="Martin F."/>
        </authorList>
    </citation>
    <scope>NUCLEOTIDE SEQUENCE [LARGE SCALE GENOMIC DNA]</scope>
    <source>
        <strain evidence="2 3">FD-317 M1</strain>
    </source>
</reference>
<evidence type="ECO:0000313" key="2">
    <source>
        <dbReference type="EMBL" id="KIK53808.1"/>
    </source>
</evidence>
<evidence type="ECO:0000256" key="1">
    <source>
        <dbReference type="SAM" id="MobiDB-lite"/>
    </source>
</evidence>
<feature type="region of interest" description="Disordered" evidence="1">
    <location>
        <begin position="33"/>
        <end position="98"/>
    </location>
</feature>